<sequence length="653" mass="70309">MAAPPPVLTLAVEKGPRAGETRQCRAGAAFRVGRVVSGNDLAVRDVGASQRHLIIEFLPPPAARWAVSDLGSSNGTFLNGARLEPSVPAPLSHGDLIVLGESTKLAVSIAPDSEVKPAPRRSSRRVVPTGKVVEENPTPSVMRRSTRKKAGAAAEPSESEKEGPDAAAVVVEEENPQMVTRRSKRNKVAAAESQEAGKEEIEEAAGETRRGRKKKAVKPPEPEKAEEQKEEKAAVVTRRTRRKNAEPSEPEKGDEGEDAMTVAPPLPPMTRSRRARGRVTPACAMKTVLEEEEEEEKEEVAAPREEKDDKVAAGNGEVKGTAVALEKVSAAPRGRARRAPKGMTNAQCAASDNVGKEIKGGGEEEEDGKREAIVSGGKVGDVENLEEHAERSTLETVPVAWREQARRAPTGTANAQFTASDNRGEEIKGGAEEEQGDKTEAVGYGGEVEDVEKAEKRAGRSGLETMPVARREQAQRAPKEMTSARLAASDNVRKDIKGVGEEEENGKREAIVSGGKVGDVENVDEYAGRSSLETMPVAGREQAQRTLKGMTNAQCAASDNRGEEIKGGGEEEKDDKTEAVGNGEEVDDVEKPEKRAGKSSLETMTLGEWFDRMEKYLPRMINEAADEMVATMEEQQRQINEYILTLENSSNPS</sequence>
<proteinExistence type="predicted"/>
<evidence type="ECO:0000313" key="1">
    <source>
        <dbReference type="EnsemblPlants" id="AVESA.00010b.r2.5CG0930500.1.CDS.1"/>
    </source>
</evidence>
<accession>A0ACD5Y8U8</accession>
<reference evidence="1" key="1">
    <citation type="submission" date="2021-05" db="EMBL/GenBank/DDBJ databases">
        <authorList>
            <person name="Scholz U."/>
            <person name="Mascher M."/>
            <person name="Fiebig A."/>
        </authorList>
    </citation>
    <scope>NUCLEOTIDE SEQUENCE [LARGE SCALE GENOMIC DNA]</scope>
</reference>
<dbReference type="Proteomes" id="UP001732700">
    <property type="component" value="Chromosome 5C"/>
</dbReference>
<protein>
    <submittedName>
        <fullName evidence="1">Uncharacterized protein</fullName>
    </submittedName>
</protein>
<name>A0ACD5Y8U8_AVESA</name>
<dbReference type="EnsemblPlants" id="AVESA.00010b.r2.5CG0930500.1">
    <property type="protein sequence ID" value="AVESA.00010b.r2.5CG0930500.1.CDS.1"/>
    <property type="gene ID" value="AVESA.00010b.r2.5CG0930500"/>
</dbReference>
<keyword evidence="2" id="KW-1185">Reference proteome</keyword>
<organism evidence="1 2">
    <name type="scientific">Avena sativa</name>
    <name type="common">Oat</name>
    <dbReference type="NCBI Taxonomy" id="4498"/>
    <lineage>
        <taxon>Eukaryota</taxon>
        <taxon>Viridiplantae</taxon>
        <taxon>Streptophyta</taxon>
        <taxon>Embryophyta</taxon>
        <taxon>Tracheophyta</taxon>
        <taxon>Spermatophyta</taxon>
        <taxon>Magnoliopsida</taxon>
        <taxon>Liliopsida</taxon>
        <taxon>Poales</taxon>
        <taxon>Poaceae</taxon>
        <taxon>BOP clade</taxon>
        <taxon>Pooideae</taxon>
        <taxon>Poodae</taxon>
        <taxon>Poeae</taxon>
        <taxon>Poeae Chloroplast Group 1 (Aveneae type)</taxon>
        <taxon>Aveninae</taxon>
        <taxon>Avena</taxon>
    </lineage>
</organism>
<reference evidence="1" key="2">
    <citation type="submission" date="2025-09" db="UniProtKB">
        <authorList>
            <consortium name="EnsemblPlants"/>
        </authorList>
    </citation>
    <scope>IDENTIFICATION</scope>
</reference>
<evidence type="ECO:0000313" key="2">
    <source>
        <dbReference type="Proteomes" id="UP001732700"/>
    </source>
</evidence>